<reference evidence="7 8" key="1">
    <citation type="journal article" date="2019" name="Nat. Microbiol.">
        <title>Mediterranean grassland soil C-N compound turnover is dependent on rainfall and depth, and is mediated by genomically divergent microorganisms.</title>
        <authorList>
            <person name="Diamond S."/>
            <person name="Andeer P.F."/>
            <person name="Li Z."/>
            <person name="Crits-Christoph A."/>
            <person name="Burstein D."/>
            <person name="Anantharaman K."/>
            <person name="Lane K.R."/>
            <person name="Thomas B.C."/>
            <person name="Pan C."/>
            <person name="Northen T.R."/>
            <person name="Banfield J.F."/>
        </authorList>
    </citation>
    <scope>NUCLEOTIDE SEQUENCE [LARGE SCALE GENOMIC DNA]</scope>
    <source>
        <strain evidence="7">WS_2</strain>
    </source>
</reference>
<organism evidence="7 8">
    <name type="scientific">Eiseniibacteriota bacterium</name>
    <dbReference type="NCBI Taxonomy" id="2212470"/>
    <lineage>
        <taxon>Bacteria</taxon>
        <taxon>Candidatus Eiseniibacteriota</taxon>
    </lineage>
</organism>
<evidence type="ECO:0000259" key="6">
    <source>
        <dbReference type="Pfam" id="PF07687"/>
    </source>
</evidence>
<dbReference type="AlphaFoldDB" id="A0A538S8Y0"/>
<accession>A0A538S8Y0</accession>
<feature type="non-terminal residue" evidence="7">
    <location>
        <position position="1"/>
    </location>
</feature>
<dbReference type="Gene3D" id="1.10.150.900">
    <property type="match status" value="1"/>
</dbReference>
<protein>
    <submittedName>
        <fullName evidence="7">M20/M25/M40 family metallo-hydrolase</fullName>
    </submittedName>
</protein>
<evidence type="ECO:0000256" key="5">
    <source>
        <dbReference type="ARBA" id="ARBA00022833"/>
    </source>
</evidence>
<evidence type="ECO:0000256" key="3">
    <source>
        <dbReference type="ARBA" id="ARBA00022723"/>
    </source>
</evidence>
<evidence type="ECO:0000256" key="2">
    <source>
        <dbReference type="ARBA" id="ARBA00022670"/>
    </source>
</evidence>
<dbReference type="InterPro" id="IPR047177">
    <property type="entry name" value="Pept_M20A"/>
</dbReference>
<evidence type="ECO:0000313" key="7">
    <source>
        <dbReference type="EMBL" id="TMQ47833.1"/>
    </source>
</evidence>
<comment type="caution">
    <text evidence="7">The sequence shown here is derived from an EMBL/GenBank/DDBJ whole genome shotgun (WGS) entry which is preliminary data.</text>
</comment>
<dbReference type="GO" id="GO:0006508">
    <property type="term" value="P:proteolysis"/>
    <property type="evidence" value="ECO:0007669"/>
    <property type="project" value="UniProtKB-KW"/>
</dbReference>
<dbReference type="Gene3D" id="3.30.70.360">
    <property type="match status" value="1"/>
</dbReference>
<keyword evidence="3" id="KW-0479">Metal-binding</keyword>
<dbReference type="GO" id="GO:0046872">
    <property type="term" value="F:metal ion binding"/>
    <property type="evidence" value="ECO:0007669"/>
    <property type="project" value="UniProtKB-KW"/>
</dbReference>
<dbReference type="Proteomes" id="UP000317716">
    <property type="component" value="Unassembled WGS sequence"/>
</dbReference>
<evidence type="ECO:0000256" key="4">
    <source>
        <dbReference type="ARBA" id="ARBA00022801"/>
    </source>
</evidence>
<gene>
    <name evidence="7" type="ORF">E6K72_13610</name>
</gene>
<keyword evidence="4 7" id="KW-0378">Hydrolase</keyword>
<dbReference type="GO" id="GO:0008233">
    <property type="term" value="F:peptidase activity"/>
    <property type="evidence" value="ECO:0007669"/>
    <property type="project" value="UniProtKB-KW"/>
</dbReference>
<comment type="similarity">
    <text evidence="1">Belongs to the peptidase M20A family.</text>
</comment>
<dbReference type="EMBL" id="VBOS01000509">
    <property type="protein sequence ID" value="TMQ47833.1"/>
    <property type="molecule type" value="Genomic_DNA"/>
</dbReference>
<dbReference type="InterPro" id="IPR036264">
    <property type="entry name" value="Bact_exopeptidase_dim_dom"/>
</dbReference>
<dbReference type="SUPFAM" id="SSF55031">
    <property type="entry name" value="Bacterial exopeptidase dimerisation domain"/>
    <property type="match status" value="1"/>
</dbReference>
<dbReference type="Pfam" id="PF07687">
    <property type="entry name" value="M20_dimer"/>
    <property type="match status" value="1"/>
</dbReference>
<evidence type="ECO:0000313" key="8">
    <source>
        <dbReference type="Proteomes" id="UP000317716"/>
    </source>
</evidence>
<evidence type="ECO:0000256" key="1">
    <source>
        <dbReference type="ARBA" id="ARBA00006247"/>
    </source>
</evidence>
<sequence>EGSEALAGDPMFGAMLRHTVSPTIVTGGERANVIPASTEAKLNCRLLPGTHPEAFRSALEARVRDPAVRVSFDPPKRPESPTMPFEGPVVEAVRGVAARLMPGAPVVPLLSTGATDSAQLRNAGIAAYGLLPFPLTSDDAGRMHGDDERMPVASLATGLRFLYGVTAALAGA</sequence>
<dbReference type="PANTHER" id="PTHR45962">
    <property type="entry name" value="N-FATTY-ACYL-AMINO ACID SYNTHASE/HYDROLASE PM20D1"/>
    <property type="match status" value="1"/>
</dbReference>
<proteinExistence type="inferred from homology"/>
<dbReference type="InterPro" id="IPR011650">
    <property type="entry name" value="Peptidase_M20_dimer"/>
</dbReference>
<feature type="domain" description="Peptidase M20 dimerisation" evidence="6">
    <location>
        <begin position="16"/>
        <end position="68"/>
    </location>
</feature>
<keyword evidence="2" id="KW-0645">Protease</keyword>
<keyword evidence="5" id="KW-0862">Zinc</keyword>
<dbReference type="SUPFAM" id="SSF53187">
    <property type="entry name" value="Zn-dependent exopeptidases"/>
    <property type="match status" value="1"/>
</dbReference>
<name>A0A538S8Y0_UNCEI</name>
<dbReference type="PANTHER" id="PTHR45962:SF1">
    <property type="entry name" value="N-FATTY-ACYL-AMINO ACID SYNTHASE_HYDROLASE PM20D1"/>
    <property type="match status" value="1"/>
</dbReference>